<dbReference type="EMBL" id="CM042037">
    <property type="protein sequence ID" value="KAI3743380.1"/>
    <property type="molecule type" value="Genomic_DNA"/>
</dbReference>
<proteinExistence type="predicted"/>
<keyword evidence="2" id="KW-1185">Reference proteome</keyword>
<reference evidence="2" key="1">
    <citation type="journal article" date="2022" name="Mol. Ecol. Resour.">
        <title>The genomes of chicory, endive, great burdock and yacon provide insights into Asteraceae palaeo-polyploidization history and plant inulin production.</title>
        <authorList>
            <person name="Fan W."/>
            <person name="Wang S."/>
            <person name="Wang H."/>
            <person name="Wang A."/>
            <person name="Jiang F."/>
            <person name="Liu H."/>
            <person name="Zhao H."/>
            <person name="Xu D."/>
            <person name="Zhang Y."/>
        </authorList>
    </citation>
    <scope>NUCLEOTIDE SEQUENCE [LARGE SCALE GENOMIC DNA]</scope>
    <source>
        <strain evidence="2">cv. Yunnan</strain>
    </source>
</reference>
<gene>
    <name evidence="1" type="ORF">L1987_61087</name>
</gene>
<accession>A0ACB9DA84</accession>
<name>A0ACB9DA84_9ASTR</name>
<dbReference type="Proteomes" id="UP001056120">
    <property type="component" value="Linkage Group LG20"/>
</dbReference>
<comment type="caution">
    <text evidence="1">The sequence shown here is derived from an EMBL/GenBank/DDBJ whole genome shotgun (WGS) entry which is preliminary data.</text>
</comment>
<evidence type="ECO:0000313" key="1">
    <source>
        <dbReference type="EMBL" id="KAI3743380.1"/>
    </source>
</evidence>
<evidence type="ECO:0000313" key="2">
    <source>
        <dbReference type="Proteomes" id="UP001056120"/>
    </source>
</evidence>
<reference evidence="1 2" key="2">
    <citation type="journal article" date="2022" name="Mol. Ecol. Resour.">
        <title>The genomes of chicory, endive, great burdock and yacon provide insights into Asteraceae paleo-polyploidization history and plant inulin production.</title>
        <authorList>
            <person name="Fan W."/>
            <person name="Wang S."/>
            <person name="Wang H."/>
            <person name="Wang A."/>
            <person name="Jiang F."/>
            <person name="Liu H."/>
            <person name="Zhao H."/>
            <person name="Xu D."/>
            <person name="Zhang Y."/>
        </authorList>
    </citation>
    <scope>NUCLEOTIDE SEQUENCE [LARGE SCALE GENOMIC DNA]</scope>
    <source>
        <strain evidence="2">cv. Yunnan</strain>
        <tissue evidence="1">Leaves</tissue>
    </source>
</reference>
<organism evidence="1 2">
    <name type="scientific">Smallanthus sonchifolius</name>
    <dbReference type="NCBI Taxonomy" id="185202"/>
    <lineage>
        <taxon>Eukaryota</taxon>
        <taxon>Viridiplantae</taxon>
        <taxon>Streptophyta</taxon>
        <taxon>Embryophyta</taxon>
        <taxon>Tracheophyta</taxon>
        <taxon>Spermatophyta</taxon>
        <taxon>Magnoliopsida</taxon>
        <taxon>eudicotyledons</taxon>
        <taxon>Gunneridae</taxon>
        <taxon>Pentapetalae</taxon>
        <taxon>asterids</taxon>
        <taxon>campanulids</taxon>
        <taxon>Asterales</taxon>
        <taxon>Asteraceae</taxon>
        <taxon>Asteroideae</taxon>
        <taxon>Heliantheae alliance</taxon>
        <taxon>Millerieae</taxon>
        <taxon>Smallanthus</taxon>
    </lineage>
</organism>
<protein>
    <submittedName>
        <fullName evidence="1">Uncharacterized protein</fullName>
    </submittedName>
</protein>
<sequence>MIFRKSEERESESWVGEEGFVRAKGASEDLTNGDRRSKILTADNFEFLVILLLRGKRGVIHLPKSSKQDFQHLRPSIQDSRSGRSAGIGYIGQQRPPVNGYSLTLSPMVDILLLVEKILTHDVYRPSCIHFSLLLGRALPSGCLSGFNDWPLDPLAGILSLGIEDTMESMVGYKYGVLLWSKTCTDVLLFCLFYGVIGHLHCYDVCVSCYSSSYVHCRVLTHVRHVISYHVVIACVVFFYVISIETRVYVISIGTRALFQMKFDS</sequence>